<protein>
    <submittedName>
        <fullName evidence="10">Spermidine/putrescine ABC transporter ATP-binding protein</fullName>
    </submittedName>
</protein>
<dbReference type="InterPro" id="IPR017871">
    <property type="entry name" value="ABC_transporter-like_CS"/>
</dbReference>
<evidence type="ECO:0000256" key="8">
    <source>
        <dbReference type="ARBA" id="ARBA00023251"/>
    </source>
</evidence>
<reference evidence="11" key="1">
    <citation type="submission" date="2016-02" db="EMBL/GenBank/DDBJ databases">
        <authorList>
            <person name="Kaur G."/>
            <person name="Nair G.R."/>
            <person name="Mayilraj S."/>
        </authorList>
    </citation>
    <scope>NUCLEOTIDE SEQUENCE [LARGE SCALE GENOMIC DNA]</scope>
    <source>
        <strain evidence="11">GA-15</strain>
    </source>
</reference>
<dbReference type="PROSITE" id="PS00211">
    <property type="entry name" value="ABC_TRANSPORTER_1"/>
    <property type="match status" value="1"/>
</dbReference>
<keyword evidence="2" id="KW-0813">Transport</keyword>
<dbReference type="Pfam" id="PF00005">
    <property type="entry name" value="ABC_tran"/>
    <property type="match status" value="1"/>
</dbReference>
<evidence type="ECO:0000313" key="11">
    <source>
        <dbReference type="Proteomes" id="UP000076947"/>
    </source>
</evidence>
<dbReference type="PANTHER" id="PTHR42711:SF16">
    <property type="entry name" value="ABC TRANSPORTER ATP-BINDING PROTEIN"/>
    <property type="match status" value="1"/>
</dbReference>
<dbReference type="RefSeq" id="WP_066839782.1">
    <property type="nucleotide sequence ID" value="NZ_LSTQ01000022.1"/>
</dbReference>
<dbReference type="SMART" id="SM00382">
    <property type="entry name" value="AAA"/>
    <property type="match status" value="1"/>
</dbReference>
<evidence type="ECO:0000256" key="4">
    <source>
        <dbReference type="ARBA" id="ARBA00022741"/>
    </source>
</evidence>
<keyword evidence="11" id="KW-1185">Reference proteome</keyword>
<dbReference type="PROSITE" id="PS50893">
    <property type="entry name" value="ABC_TRANSPORTER_2"/>
    <property type="match status" value="1"/>
</dbReference>
<dbReference type="CDD" id="cd03230">
    <property type="entry name" value="ABC_DR_subfamily_A"/>
    <property type="match status" value="1"/>
</dbReference>
<dbReference type="GO" id="GO:0046677">
    <property type="term" value="P:response to antibiotic"/>
    <property type="evidence" value="ECO:0007669"/>
    <property type="project" value="UniProtKB-KW"/>
</dbReference>
<keyword evidence="6" id="KW-1278">Translocase</keyword>
<dbReference type="GO" id="GO:0005886">
    <property type="term" value="C:plasma membrane"/>
    <property type="evidence" value="ECO:0007669"/>
    <property type="project" value="UniProtKB-SubCell"/>
</dbReference>
<keyword evidence="8" id="KW-0046">Antibiotic resistance</keyword>
<dbReference type="InterPro" id="IPR027417">
    <property type="entry name" value="P-loop_NTPase"/>
</dbReference>
<sequence>MSTTFDGQPVLRLENVIKDYGDKRAVNGLSFSVHRGELLCLLGANGAGKTTTIEMCEGFIAPTSGEISVLGFNPATHPNAVRERVGIMLQGGGGYTGIKVREMLQVAARYSANPHDPDWLIDILGLSGVAKNTYRRLSGGQQQRLALALAIIGRPDLVFLDEPTAGLDTQSRIAVWELIRALKRDGVAVVLTTHLMDEAEALADNVLIIDHGHEVAMGAPDELTQIAHSAGVFITSNKDVDEQAFENSVGSTIAAIRPLHYRINLEPTPEAIAKIASELERQEVLITQLETSHRNLEDVFLDITGRHLRS</sequence>
<dbReference type="STRING" id="1705.CA21670_06025"/>
<dbReference type="SUPFAM" id="SSF52540">
    <property type="entry name" value="P-loop containing nucleoside triphosphate hydrolases"/>
    <property type="match status" value="1"/>
</dbReference>
<dbReference type="PANTHER" id="PTHR42711">
    <property type="entry name" value="ABC TRANSPORTER ATP-BINDING PROTEIN"/>
    <property type="match status" value="1"/>
</dbReference>
<evidence type="ECO:0000256" key="2">
    <source>
        <dbReference type="ARBA" id="ARBA00022448"/>
    </source>
</evidence>
<dbReference type="InterPro" id="IPR050763">
    <property type="entry name" value="ABC_transporter_ATP-binding"/>
</dbReference>
<evidence type="ECO:0000256" key="3">
    <source>
        <dbReference type="ARBA" id="ARBA00022475"/>
    </source>
</evidence>
<dbReference type="OrthoDB" id="9804819at2"/>
<dbReference type="FunFam" id="3.40.50.300:FF:000589">
    <property type="entry name" value="ABC transporter, ATP-binding subunit"/>
    <property type="match status" value="1"/>
</dbReference>
<dbReference type="Proteomes" id="UP000076947">
    <property type="component" value="Unassembled WGS sequence"/>
</dbReference>
<name>A0A177IEJ6_9CORY</name>
<dbReference type="GO" id="GO:0005524">
    <property type="term" value="F:ATP binding"/>
    <property type="evidence" value="ECO:0007669"/>
    <property type="project" value="UniProtKB-KW"/>
</dbReference>
<dbReference type="GO" id="GO:0016887">
    <property type="term" value="F:ATP hydrolysis activity"/>
    <property type="evidence" value="ECO:0007669"/>
    <property type="project" value="InterPro"/>
</dbReference>
<evidence type="ECO:0000256" key="5">
    <source>
        <dbReference type="ARBA" id="ARBA00022840"/>
    </source>
</evidence>
<keyword evidence="5 10" id="KW-0067">ATP-binding</keyword>
<dbReference type="InterPro" id="IPR003593">
    <property type="entry name" value="AAA+_ATPase"/>
</dbReference>
<proteinExistence type="predicted"/>
<keyword evidence="4" id="KW-0547">Nucleotide-binding</keyword>
<evidence type="ECO:0000256" key="6">
    <source>
        <dbReference type="ARBA" id="ARBA00022967"/>
    </source>
</evidence>
<evidence type="ECO:0000313" key="10">
    <source>
        <dbReference type="EMBL" id="OAH27232.1"/>
    </source>
</evidence>
<dbReference type="Gene3D" id="3.40.50.300">
    <property type="entry name" value="P-loop containing nucleotide triphosphate hydrolases"/>
    <property type="match status" value="1"/>
</dbReference>
<gene>
    <name evidence="10" type="ORF">AYJ05_05020</name>
</gene>
<dbReference type="EMBL" id="LSTQ01000022">
    <property type="protein sequence ID" value="OAH27232.1"/>
    <property type="molecule type" value="Genomic_DNA"/>
</dbReference>
<evidence type="ECO:0000259" key="9">
    <source>
        <dbReference type="PROSITE" id="PS50893"/>
    </source>
</evidence>
<feature type="domain" description="ABC transporter" evidence="9">
    <location>
        <begin position="11"/>
        <end position="236"/>
    </location>
</feature>
<keyword evidence="7" id="KW-0472">Membrane</keyword>
<accession>A0A177IEJ6</accession>
<evidence type="ECO:0000256" key="7">
    <source>
        <dbReference type="ARBA" id="ARBA00023136"/>
    </source>
</evidence>
<keyword evidence="3" id="KW-1003">Cell membrane</keyword>
<dbReference type="AlphaFoldDB" id="A0A177IEJ6"/>
<organism evidence="10 11">
    <name type="scientific">Corynebacterium stationis</name>
    <dbReference type="NCBI Taxonomy" id="1705"/>
    <lineage>
        <taxon>Bacteria</taxon>
        <taxon>Bacillati</taxon>
        <taxon>Actinomycetota</taxon>
        <taxon>Actinomycetes</taxon>
        <taxon>Mycobacteriales</taxon>
        <taxon>Corynebacteriaceae</taxon>
        <taxon>Corynebacterium</taxon>
    </lineage>
</organism>
<comment type="subcellular location">
    <subcellularLocation>
        <location evidence="1">Cell membrane</location>
        <topology evidence="1">Peripheral membrane protein</topology>
    </subcellularLocation>
</comment>
<dbReference type="InterPro" id="IPR003439">
    <property type="entry name" value="ABC_transporter-like_ATP-bd"/>
</dbReference>
<evidence type="ECO:0000256" key="1">
    <source>
        <dbReference type="ARBA" id="ARBA00004202"/>
    </source>
</evidence>
<comment type="caution">
    <text evidence="10">The sequence shown here is derived from an EMBL/GenBank/DDBJ whole genome shotgun (WGS) entry which is preliminary data.</text>
</comment>
<dbReference type="GO" id="GO:0055085">
    <property type="term" value="P:transmembrane transport"/>
    <property type="evidence" value="ECO:0007669"/>
    <property type="project" value="UniProtKB-ARBA"/>
</dbReference>